<dbReference type="InterPro" id="IPR038765">
    <property type="entry name" value="Papain-like_cys_pep_sf"/>
</dbReference>
<evidence type="ECO:0000313" key="3">
    <source>
        <dbReference type="Ensembl" id="ENSLLEP00000033307.1"/>
    </source>
</evidence>
<feature type="domain" description="USP" evidence="2">
    <location>
        <begin position="30"/>
        <end position="304"/>
    </location>
</feature>
<evidence type="ECO:0000313" key="4">
    <source>
        <dbReference type="Proteomes" id="UP000694569"/>
    </source>
</evidence>
<evidence type="ECO:0000256" key="1">
    <source>
        <dbReference type="SAM" id="Phobius"/>
    </source>
</evidence>
<dbReference type="OrthoDB" id="2420415at2759"/>
<dbReference type="InterPro" id="IPR001394">
    <property type="entry name" value="Peptidase_C19_UCH"/>
</dbReference>
<keyword evidence="1" id="KW-1133">Transmembrane helix</keyword>
<dbReference type="PANTHER" id="PTHR24006:SF710">
    <property type="entry name" value="UBIQUITIN CARBOXYL-TERMINAL HYDROLASE 38"/>
    <property type="match status" value="1"/>
</dbReference>
<keyword evidence="4" id="KW-1185">Reference proteome</keyword>
<feature type="transmembrane region" description="Helical" evidence="1">
    <location>
        <begin position="39"/>
        <end position="58"/>
    </location>
</feature>
<reference evidence="3" key="1">
    <citation type="submission" date="2025-08" db="UniProtKB">
        <authorList>
            <consortium name="Ensembl"/>
        </authorList>
    </citation>
    <scope>IDENTIFICATION</scope>
</reference>
<dbReference type="SUPFAM" id="SSF54001">
    <property type="entry name" value="Cysteine proteinases"/>
    <property type="match status" value="1"/>
</dbReference>
<dbReference type="GO" id="GO:0005829">
    <property type="term" value="C:cytosol"/>
    <property type="evidence" value="ECO:0007669"/>
    <property type="project" value="TreeGrafter"/>
</dbReference>
<dbReference type="InterPro" id="IPR018200">
    <property type="entry name" value="USP_CS"/>
</dbReference>
<keyword evidence="1" id="KW-0472">Membrane</keyword>
<dbReference type="GeneTree" id="ENSGT00940000158403"/>
<dbReference type="PANTHER" id="PTHR24006">
    <property type="entry name" value="UBIQUITIN CARBOXYL-TERMINAL HYDROLASE"/>
    <property type="match status" value="1"/>
</dbReference>
<feature type="transmembrane region" description="Helical" evidence="1">
    <location>
        <begin position="90"/>
        <end position="114"/>
    </location>
</feature>
<dbReference type="GO" id="GO:0005634">
    <property type="term" value="C:nucleus"/>
    <property type="evidence" value="ECO:0007669"/>
    <property type="project" value="TreeGrafter"/>
</dbReference>
<proteinExistence type="predicted"/>
<reference evidence="3" key="2">
    <citation type="submission" date="2025-09" db="UniProtKB">
        <authorList>
            <consortium name="Ensembl"/>
        </authorList>
    </citation>
    <scope>IDENTIFICATION</scope>
</reference>
<accession>A0A8C5Q7Z0</accession>
<keyword evidence="1" id="KW-0812">Transmembrane</keyword>
<evidence type="ECO:0000259" key="2">
    <source>
        <dbReference type="PROSITE" id="PS50235"/>
    </source>
</evidence>
<dbReference type="Gene3D" id="3.90.70.10">
    <property type="entry name" value="Cysteine proteinases"/>
    <property type="match status" value="2"/>
</dbReference>
<organism evidence="3 4">
    <name type="scientific">Leptobrachium leishanense</name>
    <name type="common">Leishan spiny toad</name>
    <dbReference type="NCBI Taxonomy" id="445787"/>
    <lineage>
        <taxon>Eukaryota</taxon>
        <taxon>Metazoa</taxon>
        <taxon>Chordata</taxon>
        <taxon>Craniata</taxon>
        <taxon>Vertebrata</taxon>
        <taxon>Euteleostomi</taxon>
        <taxon>Amphibia</taxon>
        <taxon>Batrachia</taxon>
        <taxon>Anura</taxon>
        <taxon>Pelobatoidea</taxon>
        <taxon>Megophryidae</taxon>
        <taxon>Leptobrachium</taxon>
    </lineage>
</organism>
<dbReference type="GO" id="GO:0004843">
    <property type="term" value="F:cysteine-type deubiquitinase activity"/>
    <property type="evidence" value="ECO:0007669"/>
    <property type="project" value="InterPro"/>
</dbReference>
<dbReference type="Pfam" id="PF00443">
    <property type="entry name" value="UCH"/>
    <property type="match status" value="1"/>
</dbReference>
<dbReference type="Ensembl" id="ENSLLET00000034579.1">
    <property type="protein sequence ID" value="ENSLLEP00000033307.1"/>
    <property type="gene ID" value="ENSLLEG00000020997.1"/>
</dbReference>
<dbReference type="InterPro" id="IPR050164">
    <property type="entry name" value="Peptidase_C19"/>
</dbReference>
<dbReference type="PROSITE" id="PS50235">
    <property type="entry name" value="USP_3"/>
    <property type="match status" value="1"/>
</dbReference>
<dbReference type="Proteomes" id="UP000694569">
    <property type="component" value="Unplaced"/>
</dbReference>
<dbReference type="InterPro" id="IPR028889">
    <property type="entry name" value="USP"/>
</dbReference>
<dbReference type="GO" id="GO:0016579">
    <property type="term" value="P:protein deubiquitination"/>
    <property type="evidence" value="ECO:0007669"/>
    <property type="project" value="InterPro"/>
</dbReference>
<dbReference type="AlphaFoldDB" id="A0A8C5Q7Z0"/>
<name>A0A8C5Q7Z0_9ANUR</name>
<protein>
    <recommendedName>
        <fullName evidence="2">USP domain-containing protein</fullName>
    </recommendedName>
</protein>
<sequence>CRLFKKINLKNCFTMNSEPQQTSTPNAPNTGLRNLGNTCYMNSVLQALFMATSVLLYFQSGTSYDITVSRHLIRSQHISTLDAFNSLITFIVYGFLAFSPIFVLICISISSFSLHDEERMTFLHCQRPSNVQDSKEQKTLIEKMFRGQMETSITCKTCLNISQNNDIFADLCLRRAPSLMERNQAGISITDLLNRSLAPETLEGDNRYACSICGSRQNAEKTMRIVEEPEYLTLTLMRFSYDRTLGAIRKLLDPVFIPATLLLPVETSSSLAGDVQPETRPSQQSYVQNATSYVLIYEKLSCEE</sequence>
<dbReference type="PROSITE" id="PS00972">
    <property type="entry name" value="USP_1"/>
    <property type="match status" value="1"/>
</dbReference>